<name>A0ACB9AWR9_ARCLA</name>
<dbReference type="Proteomes" id="UP001055879">
    <property type="component" value="Linkage Group LG07"/>
</dbReference>
<reference evidence="1 2" key="2">
    <citation type="journal article" date="2022" name="Mol. Ecol. Resour.">
        <title>The genomes of chicory, endive, great burdock and yacon provide insights into Asteraceae paleo-polyploidization history and plant inulin production.</title>
        <authorList>
            <person name="Fan W."/>
            <person name="Wang S."/>
            <person name="Wang H."/>
            <person name="Wang A."/>
            <person name="Jiang F."/>
            <person name="Liu H."/>
            <person name="Zhao H."/>
            <person name="Xu D."/>
            <person name="Zhang Y."/>
        </authorList>
    </citation>
    <scope>NUCLEOTIDE SEQUENCE [LARGE SCALE GENOMIC DNA]</scope>
    <source>
        <strain evidence="2">cv. Niubang</strain>
    </source>
</reference>
<sequence length="75" mass="8057">MILGTQLTKACKQCCHDVDEGESYGDSNDVIVDPDGGGGTVVEDGRNDEEERDVSVGENSNDVRVDNREVDNGDL</sequence>
<comment type="caution">
    <text evidence="1">The sequence shown here is derived from an EMBL/GenBank/DDBJ whole genome shotgun (WGS) entry which is preliminary data.</text>
</comment>
<reference evidence="2" key="1">
    <citation type="journal article" date="2022" name="Mol. Ecol. Resour.">
        <title>The genomes of chicory, endive, great burdock and yacon provide insights into Asteraceae palaeo-polyploidization history and plant inulin production.</title>
        <authorList>
            <person name="Fan W."/>
            <person name="Wang S."/>
            <person name="Wang H."/>
            <person name="Wang A."/>
            <person name="Jiang F."/>
            <person name="Liu H."/>
            <person name="Zhao H."/>
            <person name="Xu D."/>
            <person name="Zhang Y."/>
        </authorList>
    </citation>
    <scope>NUCLEOTIDE SEQUENCE [LARGE SCALE GENOMIC DNA]</scope>
    <source>
        <strain evidence="2">cv. Niubang</strain>
    </source>
</reference>
<evidence type="ECO:0000313" key="1">
    <source>
        <dbReference type="EMBL" id="KAI3714602.1"/>
    </source>
</evidence>
<gene>
    <name evidence="1" type="ORF">L6452_21559</name>
</gene>
<proteinExistence type="predicted"/>
<keyword evidence="2" id="KW-1185">Reference proteome</keyword>
<accession>A0ACB9AWR9</accession>
<organism evidence="1 2">
    <name type="scientific">Arctium lappa</name>
    <name type="common">Greater burdock</name>
    <name type="synonym">Lappa major</name>
    <dbReference type="NCBI Taxonomy" id="4217"/>
    <lineage>
        <taxon>Eukaryota</taxon>
        <taxon>Viridiplantae</taxon>
        <taxon>Streptophyta</taxon>
        <taxon>Embryophyta</taxon>
        <taxon>Tracheophyta</taxon>
        <taxon>Spermatophyta</taxon>
        <taxon>Magnoliopsida</taxon>
        <taxon>eudicotyledons</taxon>
        <taxon>Gunneridae</taxon>
        <taxon>Pentapetalae</taxon>
        <taxon>asterids</taxon>
        <taxon>campanulids</taxon>
        <taxon>Asterales</taxon>
        <taxon>Asteraceae</taxon>
        <taxon>Carduoideae</taxon>
        <taxon>Cardueae</taxon>
        <taxon>Arctiinae</taxon>
        <taxon>Arctium</taxon>
    </lineage>
</organism>
<evidence type="ECO:0000313" key="2">
    <source>
        <dbReference type="Proteomes" id="UP001055879"/>
    </source>
</evidence>
<dbReference type="EMBL" id="CM042053">
    <property type="protein sequence ID" value="KAI3714602.1"/>
    <property type="molecule type" value="Genomic_DNA"/>
</dbReference>
<protein>
    <submittedName>
        <fullName evidence="1">Uncharacterized protein</fullName>
    </submittedName>
</protein>